<evidence type="ECO:0000256" key="2">
    <source>
        <dbReference type="ARBA" id="ARBA00023002"/>
    </source>
</evidence>
<dbReference type="AlphaFoldDB" id="A0A8H6R8D1"/>
<sequence length="370" mass="40185">MSRVFLMRAFCARSTLTAATIRTFKTSAAMTSAINAAASTLSENLGGVAQKIAPSHTKFSTDDVPDQSGKVAVISGGSEGIGYGVSYTLLSKNIDRVFILSTSKEVVDKARDAVRKELGDDKADKTSWIQCDLAAWDKIPSIAEQIKNSTDRIDILVNNAGRGIMTAEHTDYGVDRHMALNHFGHVLLTSHLLPLLKETASNGNVVRISNQASNAHESAPKETSFADLNELNKDYGPLAQYGRSKLANILYSKYLARHLTRDNPRILVNATHPGVVSTKMSKDDIHEPYPLAGYGMSLVLEQFKKDQFDGALSTLYAVTKTENSGEYICPPAAVEAGSDLARNEELGEQLMKLTGQVIKEKTGQEAPAFY</sequence>
<dbReference type="PRINTS" id="PR00080">
    <property type="entry name" value="SDRFAMILY"/>
</dbReference>
<dbReference type="InterPro" id="IPR002347">
    <property type="entry name" value="SDR_fam"/>
</dbReference>
<evidence type="ECO:0000256" key="1">
    <source>
        <dbReference type="ARBA" id="ARBA00006484"/>
    </source>
</evidence>
<organism evidence="4 5">
    <name type="scientific">Pseudocercospora fuligena</name>
    <dbReference type="NCBI Taxonomy" id="685502"/>
    <lineage>
        <taxon>Eukaryota</taxon>
        <taxon>Fungi</taxon>
        <taxon>Dikarya</taxon>
        <taxon>Ascomycota</taxon>
        <taxon>Pezizomycotina</taxon>
        <taxon>Dothideomycetes</taxon>
        <taxon>Dothideomycetidae</taxon>
        <taxon>Mycosphaerellales</taxon>
        <taxon>Mycosphaerellaceae</taxon>
        <taxon>Pseudocercospora</taxon>
    </lineage>
</organism>
<dbReference type="PRINTS" id="PR00081">
    <property type="entry name" value="GDHRDH"/>
</dbReference>
<evidence type="ECO:0000313" key="5">
    <source>
        <dbReference type="Proteomes" id="UP000660729"/>
    </source>
</evidence>
<dbReference type="SUPFAM" id="SSF51735">
    <property type="entry name" value="NAD(P)-binding Rossmann-fold domains"/>
    <property type="match status" value="1"/>
</dbReference>
<dbReference type="GO" id="GO:0016491">
    <property type="term" value="F:oxidoreductase activity"/>
    <property type="evidence" value="ECO:0007669"/>
    <property type="project" value="UniProtKB-KW"/>
</dbReference>
<dbReference type="Gene3D" id="3.40.50.720">
    <property type="entry name" value="NAD(P)-binding Rossmann-like Domain"/>
    <property type="match status" value="1"/>
</dbReference>
<keyword evidence="5" id="KW-1185">Reference proteome</keyword>
<dbReference type="PANTHER" id="PTHR24320">
    <property type="entry name" value="RETINOL DEHYDROGENASE"/>
    <property type="match status" value="1"/>
</dbReference>
<accession>A0A8H6R8D1</accession>
<gene>
    <name evidence="4" type="ORF">HII31_12334</name>
</gene>
<proteinExistence type="inferred from homology"/>
<protein>
    <submittedName>
        <fullName evidence="4">Putative oxidoreductase bli-4, mitochondrial</fullName>
    </submittedName>
</protein>
<dbReference type="Pfam" id="PF00106">
    <property type="entry name" value="adh_short"/>
    <property type="match status" value="1"/>
</dbReference>
<dbReference type="EMBL" id="JABCIY010000258">
    <property type="protein sequence ID" value="KAF7186259.1"/>
    <property type="molecule type" value="Genomic_DNA"/>
</dbReference>
<dbReference type="OrthoDB" id="191139at2759"/>
<comment type="caution">
    <text evidence="4">The sequence shown here is derived from an EMBL/GenBank/DDBJ whole genome shotgun (WGS) entry which is preliminary data.</text>
</comment>
<dbReference type="PANTHER" id="PTHR24320:SF33">
    <property type="entry name" value="OXIDOREDUCTASE BLI-4, MITOCHONDRIAL-RELATED"/>
    <property type="match status" value="1"/>
</dbReference>
<dbReference type="InterPro" id="IPR036291">
    <property type="entry name" value="NAD(P)-bd_dom_sf"/>
</dbReference>
<keyword evidence="2" id="KW-0560">Oxidoreductase</keyword>
<evidence type="ECO:0000256" key="3">
    <source>
        <dbReference type="RuleBase" id="RU000363"/>
    </source>
</evidence>
<comment type="similarity">
    <text evidence="1 3">Belongs to the short-chain dehydrogenases/reductases (SDR) family.</text>
</comment>
<reference evidence="4" key="1">
    <citation type="submission" date="2020-04" db="EMBL/GenBank/DDBJ databases">
        <title>Draft genome resource of the tomato pathogen Pseudocercospora fuligena.</title>
        <authorList>
            <person name="Zaccaron A."/>
        </authorList>
    </citation>
    <scope>NUCLEOTIDE SEQUENCE</scope>
    <source>
        <strain evidence="4">PF001</strain>
    </source>
</reference>
<evidence type="ECO:0000313" key="4">
    <source>
        <dbReference type="EMBL" id="KAF7186259.1"/>
    </source>
</evidence>
<name>A0A8H6R8D1_9PEZI</name>
<dbReference type="Proteomes" id="UP000660729">
    <property type="component" value="Unassembled WGS sequence"/>
</dbReference>